<dbReference type="EMBL" id="HG718942">
    <property type="protein sequence ID" value="CDJ56434.1"/>
    <property type="molecule type" value="Genomic_DNA"/>
</dbReference>
<dbReference type="RefSeq" id="XP_013333085.1">
    <property type="nucleotide sequence ID" value="XM_013477631.1"/>
</dbReference>
<feature type="region of interest" description="Disordered" evidence="1">
    <location>
        <begin position="24"/>
        <end position="66"/>
    </location>
</feature>
<dbReference type="OrthoDB" id="348622at2759"/>
<evidence type="ECO:0000313" key="2">
    <source>
        <dbReference type="EMBL" id="CDJ56434.1"/>
    </source>
</evidence>
<keyword evidence="3" id="KW-1185">Reference proteome</keyword>
<feature type="region of interest" description="Disordered" evidence="1">
    <location>
        <begin position="373"/>
        <end position="398"/>
    </location>
</feature>
<protein>
    <submittedName>
        <fullName evidence="2">Uncharacterized protein</fullName>
    </submittedName>
</protein>
<dbReference type="VEuPathDB" id="ToxoDB:EMWEY_00018610"/>
<reference evidence="2" key="2">
    <citation type="submission" date="2013-10" db="EMBL/GenBank/DDBJ databases">
        <authorList>
            <person name="Aslett M."/>
        </authorList>
    </citation>
    <scope>NUCLEOTIDE SEQUENCE [LARGE SCALE GENOMIC DNA]</scope>
    <source>
        <strain evidence="2">Weybridge</strain>
    </source>
</reference>
<name>U6M1U4_EIMMA</name>
<proteinExistence type="predicted"/>
<gene>
    <name evidence="2" type="ORF">EMWEY_00018610</name>
</gene>
<feature type="compositionally biased region" description="Low complexity" evidence="1">
    <location>
        <begin position="200"/>
        <end position="211"/>
    </location>
</feature>
<reference evidence="2" key="1">
    <citation type="submission" date="2013-10" db="EMBL/GenBank/DDBJ databases">
        <title>Genomic analysis of the causative agents of coccidiosis in chickens.</title>
        <authorList>
            <person name="Reid A.J."/>
            <person name="Blake D."/>
            <person name="Billington K."/>
            <person name="Browne H."/>
            <person name="Dunn M."/>
            <person name="Hung S."/>
            <person name="Kawahara F."/>
            <person name="Miranda-Saavedra D."/>
            <person name="Mourier T."/>
            <person name="Nagra H."/>
            <person name="Otto T.D."/>
            <person name="Rawlings N."/>
            <person name="Sanchez A."/>
            <person name="Sanders M."/>
            <person name="Subramaniam C."/>
            <person name="Tay Y."/>
            <person name="Dear P."/>
            <person name="Doerig C."/>
            <person name="Gruber A."/>
            <person name="Parkinson J."/>
            <person name="Shirley M."/>
            <person name="Wan K.L."/>
            <person name="Berriman M."/>
            <person name="Tomley F."/>
            <person name="Pain A."/>
        </authorList>
    </citation>
    <scope>NUCLEOTIDE SEQUENCE [LARGE SCALE GENOMIC DNA]</scope>
    <source>
        <strain evidence="2">Weybridge</strain>
    </source>
</reference>
<organism evidence="2 3">
    <name type="scientific">Eimeria maxima</name>
    <name type="common">Coccidian parasite</name>
    <dbReference type="NCBI Taxonomy" id="5804"/>
    <lineage>
        <taxon>Eukaryota</taxon>
        <taxon>Sar</taxon>
        <taxon>Alveolata</taxon>
        <taxon>Apicomplexa</taxon>
        <taxon>Conoidasida</taxon>
        <taxon>Coccidia</taxon>
        <taxon>Eucoccidiorida</taxon>
        <taxon>Eimeriorina</taxon>
        <taxon>Eimeriidae</taxon>
        <taxon>Eimeria</taxon>
    </lineage>
</organism>
<dbReference type="OMA" id="ETDCEYL"/>
<dbReference type="Proteomes" id="UP000030763">
    <property type="component" value="Unassembled WGS sequence"/>
</dbReference>
<sequence length="900" mass="94322">MSMDATQDLAGAPTDAAVIANLKRSDLNEFDNDSPQQQPHPVKGVQSVPCEGGTLARPANSAGESSIAAAGCVSEGAVGPGAESSLVPHESFVRCATFRSSGSSSEVHGLPLQRSQSTVLSPNAHMAAVSYLDAFHQKQRNQDTYDLRRRHEALDTLKQWQRPPKPSSSRGGETSAGMPRIERAPARGFPCSPQEGPHGGPSSAGSASSRSRQQLVGEMAALFSRLCLGGEQRLLVVYRQKLARLEKQQLHLNALTARLIRSASATRARGTLIKERSFQLQRQLQQQEAAAKAPSKRIPAILRLPLPTFTPSCTTPGTTQQQQQQPLDFWRRLLRRARPARRRASLPSTVGLVGPSSASSAAAVAAAAATAGESSAAFSPGTTGERGGPAGEPAAAAGTAAPEAAAVAAAMSAASELSEAVERFSSSRRRRSLPCRTVDPFFCLQRGGRRRRTAEELLQQAEAAYAAAAAAGAAAPNLCHGSLLQDLHCLSRTLSVEMQQTQQRLHLADMLQQKRPAAAARRGWESAAARLCPLPLREGFSISGPLSGHQRLNAELPGGNGLASCVGSRQMPAVYTGAPFRTPVAVSAAPRGVGVRGPAAAAVAVSVATDVTAVAAAEGSGGAKVEGEVAGAPAAAAGAVVGATWSEEDSSLLEAETDCEYLLGRQLLPYERMLLTYRMLKNKGVGVAAGANGEAQLIEELLQAIGDGGPEGGPSFSLGSEGLPADEDSQRWASWTEDAETDAAKAESLLLLVQELQQADLQQLTHVANAIPTSSKRPMQKEETFLHAFFGEPTVTPDYAFQAPKEGPPDQLGATAEALADVPQAGSPEETPKGSLSGGGLMGPEEMTVGTQGEDGADTGEGSKKQFPTAEFLYRAHYVLGPWRSSLIGNSQQLPRSHKR</sequence>
<evidence type="ECO:0000256" key="1">
    <source>
        <dbReference type="SAM" id="MobiDB-lite"/>
    </source>
</evidence>
<dbReference type="GeneID" id="25335847"/>
<feature type="region of interest" description="Disordered" evidence="1">
    <location>
        <begin position="823"/>
        <end position="864"/>
    </location>
</feature>
<accession>U6M1U4</accession>
<feature type="compositionally biased region" description="Low complexity" evidence="1">
    <location>
        <begin position="373"/>
        <end position="383"/>
    </location>
</feature>
<dbReference type="AlphaFoldDB" id="U6M1U4"/>
<feature type="region of interest" description="Disordered" evidence="1">
    <location>
        <begin position="155"/>
        <end position="211"/>
    </location>
</feature>
<evidence type="ECO:0000313" key="3">
    <source>
        <dbReference type="Proteomes" id="UP000030763"/>
    </source>
</evidence>